<dbReference type="EMBL" id="FQTT01000001">
    <property type="protein sequence ID" value="SHE23851.1"/>
    <property type="molecule type" value="Genomic_DNA"/>
</dbReference>
<dbReference type="InterPro" id="IPR035906">
    <property type="entry name" value="MetI-like_sf"/>
</dbReference>
<organism evidence="9 10">
    <name type="scientific">Actinomyces glycerinitolerans</name>
    <dbReference type="NCBI Taxonomy" id="1892869"/>
    <lineage>
        <taxon>Bacteria</taxon>
        <taxon>Bacillati</taxon>
        <taxon>Actinomycetota</taxon>
        <taxon>Actinomycetes</taxon>
        <taxon>Actinomycetales</taxon>
        <taxon>Actinomycetaceae</taxon>
        <taxon>Actinomyces</taxon>
    </lineage>
</organism>
<dbReference type="PROSITE" id="PS50928">
    <property type="entry name" value="ABC_TM1"/>
    <property type="match status" value="1"/>
</dbReference>
<feature type="transmembrane region" description="Helical" evidence="7">
    <location>
        <begin position="250"/>
        <end position="274"/>
    </location>
</feature>
<feature type="transmembrane region" description="Helical" evidence="7">
    <location>
        <begin position="95"/>
        <end position="115"/>
    </location>
</feature>
<evidence type="ECO:0000256" key="3">
    <source>
        <dbReference type="ARBA" id="ARBA00022475"/>
    </source>
</evidence>
<dbReference type="STRING" id="1892869.ACGLYG10_0048"/>
<comment type="subcellular location">
    <subcellularLocation>
        <location evidence="1 7">Cell membrane</location>
        <topology evidence="1 7">Multi-pass membrane protein</topology>
    </subcellularLocation>
</comment>
<reference evidence="10" key="1">
    <citation type="submission" date="2016-09" db="EMBL/GenBank/DDBJ databases">
        <authorList>
            <person name="Strepis N."/>
        </authorList>
    </citation>
    <scope>NUCLEOTIDE SEQUENCE [LARGE SCALE GENOMIC DNA]</scope>
</reference>
<protein>
    <recommendedName>
        <fullName evidence="8">ABC transmembrane type-1 domain-containing protein</fullName>
    </recommendedName>
</protein>
<dbReference type="InterPro" id="IPR051393">
    <property type="entry name" value="ABC_transporter_permease"/>
</dbReference>
<dbReference type="Gene3D" id="1.10.3720.10">
    <property type="entry name" value="MetI-like"/>
    <property type="match status" value="1"/>
</dbReference>
<evidence type="ECO:0000256" key="2">
    <source>
        <dbReference type="ARBA" id="ARBA00022448"/>
    </source>
</evidence>
<keyword evidence="4 7" id="KW-0812">Transmembrane</keyword>
<name>A0A1M4RV92_9ACTO</name>
<dbReference type="OrthoDB" id="3265694at2"/>
<proteinExistence type="inferred from homology"/>
<dbReference type="GO" id="GO:0005886">
    <property type="term" value="C:plasma membrane"/>
    <property type="evidence" value="ECO:0007669"/>
    <property type="project" value="UniProtKB-SubCell"/>
</dbReference>
<keyword evidence="3" id="KW-1003">Cell membrane</keyword>
<feature type="transmembrane region" description="Helical" evidence="7">
    <location>
        <begin position="191"/>
        <end position="212"/>
    </location>
</feature>
<dbReference type="PANTHER" id="PTHR30193:SF37">
    <property type="entry name" value="INNER MEMBRANE ABC TRANSPORTER PERMEASE PROTEIN YCJO"/>
    <property type="match status" value="1"/>
</dbReference>
<dbReference type="InterPro" id="IPR000515">
    <property type="entry name" value="MetI-like"/>
</dbReference>
<accession>A0A1M4RV92</accession>
<dbReference type="CDD" id="cd06261">
    <property type="entry name" value="TM_PBP2"/>
    <property type="match status" value="1"/>
</dbReference>
<feature type="transmembrane region" description="Helical" evidence="7">
    <location>
        <begin position="57"/>
        <end position="83"/>
    </location>
</feature>
<evidence type="ECO:0000256" key="1">
    <source>
        <dbReference type="ARBA" id="ARBA00004651"/>
    </source>
</evidence>
<dbReference type="SUPFAM" id="SSF161098">
    <property type="entry name" value="MetI-like"/>
    <property type="match status" value="1"/>
</dbReference>
<evidence type="ECO:0000256" key="4">
    <source>
        <dbReference type="ARBA" id="ARBA00022692"/>
    </source>
</evidence>
<keyword evidence="5 7" id="KW-1133">Transmembrane helix</keyword>
<dbReference type="PANTHER" id="PTHR30193">
    <property type="entry name" value="ABC TRANSPORTER PERMEASE PROTEIN"/>
    <property type="match status" value="1"/>
</dbReference>
<evidence type="ECO:0000313" key="9">
    <source>
        <dbReference type="EMBL" id="SHE23851.1"/>
    </source>
</evidence>
<sequence>MWLLLAPALLLAVMFKFIPLAEGIYYSFHKVTPYLGNTWVGLDNYVKVLSSSGFTAALGHTVILALVQTTGSVVGGLLLALVLEGSGIGLWLTRTVVVLPVVTATAVIGEIWRIIYFPDPGGFLNTVLGWFHLGPSTFLDSPSTALMSVAAVGIWSGAPYNMVIFLAGLAGIDRDLYEAAAVDGAGRWRRLWSIVIPSLRSSMIIVLTLAAIRALGIFTEVYVLTGGGPANSTTTWMTQVYTQGFDRSDVGVASAASILLLVTTLTLTIIVRWLSARRRDS</sequence>
<dbReference type="Pfam" id="PF00528">
    <property type="entry name" value="BPD_transp_1"/>
    <property type="match status" value="1"/>
</dbReference>
<comment type="similarity">
    <text evidence="7">Belongs to the binding-protein-dependent transport system permease family.</text>
</comment>
<keyword evidence="10" id="KW-1185">Reference proteome</keyword>
<dbReference type="GO" id="GO:0055085">
    <property type="term" value="P:transmembrane transport"/>
    <property type="evidence" value="ECO:0007669"/>
    <property type="project" value="InterPro"/>
</dbReference>
<dbReference type="AlphaFoldDB" id="A0A1M4RV92"/>
<keyword evidence="6 7" id="KW-0472">Membrane</keyword>
<evidence type="ECO:0000259" key="8">
    <source>
        <dbReference type="PROSITE" id="PS50928"/>
    </source>
</evidence>
<feature type="domain" description="ABC transmembrane type-1" evidence="8">
    <location>
        <begin position="58"/>
        <end position="271"/>
    </location>
</feature>
<dbReference type="Proteomes" id="UP000184291">
    <property type="component" value="Unassembled WGS sequence"/>
</dbReference>
<evidence type="ECO:0000256" key="6">
    <source>
        <dbReference type="ARBA" id="ARBA00023136"/>
    </source>
</evidence>
<gene>
    <name evidence="9" type="ORF">ACGLYG10_0048</name>
</gene>
<keyword evidence="2 7" id="KW-0813">Transport</keyword>
<evidence type="ECO:0000256" key="5">
    <source>
        <dbReference type="ARBA" id="ARBA00022989"/>
    </source>
</evidence>
<evidence type="ECO:0000313" key="10">
    <source>
        <dbReference type="Proteomes" id="UP000184291"/>
    </source>
</evidence>
<feature type="transmembrane region" description="Helical" evidence="7">
    <location>
        <begin position="145"/>
        <end position="170"/>
    </location>
</feature>
<evidence type="ECO:0000256" key="7">
    <source>
        <dbReference type="RuleBase" id="RU363032"/>
    </source>
</evidence>